<evidence type="ECO:0000313" key="1">
    <source>
        <dbReference type="EMBL" id="GBR77142.1"/>
    </source>
</evidence>
<name>A0A388TIQ8_9BACT</name>
<organism evidence="1 2">
    <name type="scientific">Candidatus Termititenax persephonae</name>
    <dbReference type="NCBI Taxonomy" id="2218525"/>
    <lineage>
        <taxon>Bacteria</taxon>
        <taxon>Bacillati</taxon>
        <taxon>Candidatus Margulisiibacteriota</taxon>
        <taxon>Candidatus Termititenacia</taxon>
        <taxon>Candidatus Termititenacales</taxon>
        <taxon>Candidatus Termititenacaceae</taxon>
        <taxon>Candidatus Termititenax</taxon>
    </lineage>
</organism>
<keyword evidence="2" id="KW-1185">Reference proteome</keyword>
<dbReference type="AlphaFoldDB" id="A0A388TIQ8"/>
<comment type="caution">
    <text evidence="1">The sequence shown here is derived from an EMBL/GenBank/DDBJ whole genome shotgun (WGS) entry which is preliminary data.</text>
</comment>
<dbReference type="EMBL" id="BGZO01000119">
    <property type="protein sequence ID" value="GBR77142.1"/>
    <property type="molecule type" value="Genomic_DNA"/>
</dbReference>
<accession>A0A388TIQ8</accession>
<reference evidence="1 2" key="1">
    <citation type="journal article" date="2019" name="ISME J.">
        <title>Genome analyses of uncultured TG2/ZB3 bacteria in 'Margulisbacteria' specifically attached to ectosymbiotic spirochetes of protists in the termite gut.</title>
        <authorList>
            <person name="Utami Y.D."/>
            <person name="Kuwahara H."/>
            <person name="Igai K."/>
            <person name="Murakami T."/>
            <person name="Sugaya K."/>
            <person name="Morikawa T."/>
            <person name="Nagura Y."/>
            <person name="Yuki M."/>
            <person name="Deevong P."/>
            <person name="Inoue T."/>
            <person name="Kihara K."/>
            <person name="Lo N."/>
            <person name="Yamada A."/>
            <person name="Ohkuma M."/>
            <person name="Hongoh Y."/>
        </authorList>
    </citation>
    <scope>NUCLEOTIDE SEQUENCE [LARGE SCALE GENOMIC DNA]</scope>
    <source>
        <strain evidence="1">NkOx7-02</strain>
    </source>
</reference>
<proteinExistence type="predicted"/>
<sequence length="77" mass="9317">MQTYLEALREYCEEYNNNRESEHTDRLREIYWLARHSRPEAVFSERNIVALATRLTKVLDFRQESGKEFIRKRPLAA</sequence>
<protein>
    <submittedName>
        <fullName evidence="1">Uncharacterized protein</fullName>
    </submittedName>
</protein>
<gene>
    <name evidence="1" type="ORF">NO2_1574</name>
</gene>
<evidence type="ECO:0000313" key="2">
    <source>
        <dbReference type="Proteomes" id="UP000275925"/>
    </source>
</evidence>
<dbReference type="Proteomes" id="UP000275925">
    <property type="component" value="Unassembled WGS sequence"/>
</dbReference>